<keyword evidence="1" id="KW-0812">Transmembrane</keyword>
<evidence type="ECO:0000313" key="2">
    <source>
        <dbReference type="Proteomes" id="UP000046392"/>
    </source>
</evidence>
<evidence type="ECO:0000256" key="1">
    <source>
        <dbReference type="SAM" id="Phobius"/>
    </source>
</evidence>
<feature type="transmembrane region" description="Helical" evidence="1">
    <location>
        <begin position="50"/>
        <end position="67"/>
    </location>
</feature>
<organism evidence="2 3">
    <name type="scientific">Strongyloides papillosus</name>
    <name type="common">Intestinal threadworm</name>
    <dbReference type="NCBI Taxonomy" id="174720"/>
    <lineage>
        <taxon>Eukaryota</taxon>
        <taxon>Metazoa</taxon>
        <taxon>Ecdysozoa</taxon>
        <taxon>Nematoda</taxon>
        <taxon>Chromadorea</taxon>
        <taxon>Rhabditida</taxon>
        <taxon>Tylenchina</taxon>
        <taxon>Panagrolaimomorpha</taxon>
        <taxon>Strongyloidoidea</taxon>
        <taxon>Strongyloididae</taxon>
        <taxon>Strongyloides</taxon>
    </lineage>
</organism>
<proteinExistence type="predicted"/>
<accession>A0A0N5BIX3</accession>
<name>A0A0N5BIX3_STREA</name>
<reference evidence="3" key="1">
    <citation type="submission" date="2017-02" db="UniProtKB">
        <authorList>
            <consortium name="WormBaseParasite"/>
        </authorList>
    </citation>
    <scope>IDENTIFICATION</scope>
</reference>
<dbReference type="Proteomes" id="UP000046392">
    <property type="component" value="Unplaced"/>
</dbReference>
<keyword evidence="2" id="KW-1185">Reference proteome</keyword>
<dbReference type="AlphaFoldDB" id="A0A0N5BIX3"/>
<keyword evidence="1" id="KW-1133">Transmembrane helix</keyword>
<dbReference type="WBParaSite" id="SPAL_0000590250.1">
    <property type="protein sequence ID" value="SPAL_0000590250.1"/>
    <property type="gene ID" value="SPAL_0000590250"/>
</dbReference>
<sequence length="68" mass="8292">MEQKIDTHGTSSKLFNYNISTYISWHISVYQKRFYHLPESFHKDISKKKILHILYIYSCTIMIKVYIF</sequence>
<evidence type="ECO:0000313" key="3">
    <source>
        <dbReference type="WBParaSite" id="SPAL_0000590250.1"/>
    </source>
</evidence>
<keyword evidence="1" id="KW-0472">Membrane</keyword>
<protein>
    <submittedName>
        <fullName evidence="3">Uncharacterized protein</fullName>
    </submittedName>
</protein>